<dbReference type="InterPro" id="IPR050097">
    <property type="entry name" value="Ferredoxin-NADP_redctase_2"/>
</dbReference>
<dbReference type="Proteomes" id="UP000603708">
    <property type="component" value="Unassembled WGS sequence"/>
</dbReference>
<protein>
    <recommendedName>
        <fullName evidence="6">Ferredoxin--NADP reductase</fullName>
        <shortName evidence="6">FNR</shortName>
        <shortName evidence="6">Fd-NADP(+) reductase</shortName>
        <ecNumber evidence="6">1.18.1.2</ecNumber>
    </recommendedName>
</protein>
<evidence type="ECO:0000256" key="1">
    <source>
        <dbReference type="ARBA" id="ARBA00022630"/>
    </source>
</evidence>
<dbReference type="InterPro" id="IPR023753">
    <property type="entry name" value="FAD/NAD-binding_dom"/>
</dbReference>
<dbReference type="InterPro" id="IPR022890">
    <property type="entry name" value="Fd--NADP_Rdtase_type_2"/>
</dbReference>
<comment type="caution">
    <text evidence="6">Lacks conserved residue(s) required for the propagation of feature annotation.</text>
</comment>
<organism evidence="8 9">
    <name type="scientific">Streptomyces sulfonofaciens</name>
    <dbReference type="NCBI Taxonomy" id="68272"/>
    <lineage>
        <taxon>Bacteria</taxon>
        <taxon>Bacillati</taxon>
        <taxon>Actinomycetota</taxon>
        <taxon>Actinomycetes</taxon>
        <taxon>Kitasatosporales</taxon>
        <taxon>Streptomycetaceae</taxon>
        <taxon>Streptomyces</taxon>
    </lineage>
</organism>
<comment type="cofactor">
    <cofactor evidence="6">
        <name>FAD</name>
        <dbReference type="ChEBI" id="CHEBI:57692"/>
    </cofactor>
    <text evidence="6">Binds 1 FAD per subunit.</text>
</comment>
<feature type="binding site" evidence="6">
    <location>
        <position position="287"/>
    </location>
    <ligand>
        <name>FAD</name>
        <dbReference type="ChEBI" id="CHEBI:57692"/>
    </ligand>
</feature>
<dbReference type="AlphaFoldDB" id="A0A919GDS9"/>
<comment type="catalytic activity">
    <reaction evidence="5">
        <text>[thioredoxin]-dithiol + NADP(+) = [thioredoxin]-disulfide + NADPH + H(+)</text>
        <dbReference type="Rhea" id="RHEA:20345"/>
        <dbReference type="Rhea" id="RHEA-COMP:10698"/>
        <dbReference type="Rhea" id="RHEA-COMP:10700"/>
        <dbReference type="ChEBI" id="CHEBI:15378"/>
        <dbReference type="ChEBI" id="CHEBI:29950"/>
        <dbReference type="ChEBI" id="CHEBI:50058"/>
        <dbReference type="ChEBI" id="CHEBI:57783"/>
        <dbReference type="ChEBI" id="CHEBI:58349"/>
        <dbReference type="EC" id="1.8.1.9"/>
    </reaction>
</comment>
<evidence type="ECO:0000313" key="8">
    <source>
        <dbReference type="EMBL" id="GHH82095.1"/>
    </source>
</evidence>
<evidence type="ECO:0000256" key="6">
    <source>
        <dbReference type="HAMAP-Rule" id="MF_01685"/>
    </source>
</evidence>
<proteinExistence type="inferred from homology"/>
<evidence type="ECO:0000256" key="5">
    <source>
        <dbReference type="ARBA" id="ARBA00048132"/>
    </source>
</evidence>
<keyword evidence="2 6" id="KW-0274">FAD</keyword>
<dbReference type="PRINTS" id="PR00469">
    <property type="entry name" value="PNDRDTASEII"/>
</dbReference>
<dbReference type="Pfam" id="PF07992">
    <property type="entry name" value="Pyr_redox_2"/>
    <property type="match status" value="1"/>
</dbReference>
<evidence type="ECO:0000256" key="3">
    <source>
        <dbReference type="ARBA" id="ARBA00022857"/>
    </source>
</evidence>
<keyword evidence="3 6" id="KW-0521">NADP</keyword>
<evidence type="ECO:0000259" key="7">
    <source>
        <dbReference type="Pfam" id="PF07992"/>
    </source>
</evidence>
<dbReference type="Gene3D" id="3.50.50.60">
    <property type="entry name" value="FAD/NAD(P)-binding domain"/>
    <property type="match status" value="2"/>
</dbReference>
<gene>
    <name evidence="8" type="primary">trxB</name>
    <name evidence="8" type="ORF">GCM10018793_41070</name>
</gene>
<evidence type="ECO:0000313" key="9">
    <source>
        <dbReference type="Proteomes" id="UP000603708"/>
    </source>
</evidence>
<keyword evidence="4 6" id="KW-0560">Oxidoreductase</keyword>
<dbReference type="GO" id="GO:0004324">
    <property type="term" value="F:ferredoxin-NADP+ reductase activity"/>
    <property type="evidence" value="ECO:0007669"/>
    <property type="project" value="UniProtKB-UniRule"/>
</dbReference>
<comment type="subunit">
    <text evidence="6">Homodimer.</text>
</comment>
<evidence type="ECO:0000256" key="2">
    <source>
        <dbReference type="ARBA" id="ARBA00022827"/>
    </source>
</evidence>
<feature type="binding site" evidence="6">
    <location>
        <position position="48"/>
    </location>
    <ligand>
        <name>FAD</name>
        <dbReference type="ChEBI" id="CHEBI:57692"/>
    </ligand>
</feature>
<evidence type="ECO:0000256" key="4">
    <source>
        <dbReference type="ARBA" id="ARBA00023002"/>
    </source>
</evidence>
<reference evidence="8" key="2">
    <citation type="submission" date="2020-09" db="EMBL/GenBank/DDBJ databases">
        <authorList>
            <person name="Sun Q."/>
            <person name="Ohkuma M."/>
        </authorList>
    </citation>
    <scope>NUCLEOTIDE SEQUENCE</scope>
    <source>
        <strain evidence="8">JCM 5069</strain>
    </source>
</reference>
<feature type="binding site" evidence="6">
    <location>
        <position position="128"/>
    </location>
    <ligand>
        <name>FAD</name>
        <dbReference type="ChEBI" id="CHEBI:57692"/>
    </ligand>
</feature>
<dbReference type="GO" id="GO:0004791">
    <property type="term" value="F:thioredoxin-disulfide reductase (NADPH) activity"/>
    <property type="evidence" value="ECO:0007669"/>
    <property type="project" value="UniProtKB-EC"/>
</dbReference>
<sequence>MADPSDRDHVVDLVIVGAGPAGLFAAYYGGFRGLRVAVIDSLPQPGGQVMAMYPEKPIYDIGGFPSVRGRDLIDGLTRQAAPFGPLYLLGQQAVELHRDDGGVLTLTTSAGSRVMCRAVVVTAGVGTFTPRELPAGGPYEGRGLMYFVTRPQDLADRDVVIVGGGDSAVDWALALDSVARSVTLVHRRARFRAHEHSVAQLMASPSIEVLVEHEVVEAGGTPALESVRVADKQGNERRLACQTLVAALGFVADLGPLAEWGVALRDRHILVDTRMATNVPGVFAAGDVTEYPGKVRLIAVGFGEAATAVNNAMTVINPEAALFPGHSTDQPR</sequence>
<dbReference type="GO" id="GO:0050661">
    <property type="term" value="F:NADP binding"/>
    <property type="evidence" value="ECO:0007669"/>
    <property type="project" value="UniProtKB-UniRule"/>
</dbReference>
<reference evidence="8" key="1">
    <citation type="journal article" date="2014" name="Int. J. Syst. Evol. Microbiol.">
        <title>Complete genome sequence of Corynebacterium casei LMG S-19264T (=DSM 44701T), isolated from a smear-ripened cheese.</title>
        <authorList>
            <consortium name="US DOE Joint Genome Institute (JGI-PGF)"/>
            <person name="Walter F."/>
            <person name="Albersmeier A."/>
            <person name="Kalinowski J."/>
            <person name="Ruckert C."/>
        </authorList>
    </citation>
    <scope>NUCLEOTIDE SEQUENCE</scope>
    <source>
        <strain evidence="8">JCM 5069</strain>
    </source>
</reference>
<feature type="binding site" evidence="6">
    <location>
        <position position="328"/>
    </location>
    <ligand>
        <name>FAD</name>
        <dbReference type="ChEBI" id="CHEBI:57692"/>
    </ligand>
</feature>
<comment type="catalytic activity">
    <reaction evidence="6">
        <text>2 reduced [2Fe-2S]-[ferredoxin] + NADP(+) + H(+) = 2 oxidized [2Fe-2S]-[ferredoxin] + NADPH</text>
        <dbReference type="Rhea" id="RHEA:20125"/>
        <dbReference type="Rhea" id="RHEA-COMP:10000"/>
        <dbReference type="Rhea" id="RHEA-COMP:10001"/>
        <dbReference type="ChEBI" id="CHEBI:15378"/>
        <dbReference type="ChEBI" id="CHEBI:33737"/>
        <dbReference type="ChEBI" id="CHEBI:33738"/>
        <dbReference type="ChEBI" id="CHEBI:57783"/>
        <dbReference type="ChEBI" id="CHEBI:58349"/>
        <dbReference type="EC" id="1.18.1.2"/>
    </reaction>
</comment>
<keyword evidence="1 6" id="KW-0285">Flavoprotein</keyword>
<feature type="binding site" evidence="6">
    <location>
        <position position="53"/>
    </location>
    <ligand>
        <name>FAD</name>
        <dbReference type="ChEBI" id="CHEBI:57692"/>
    </ligand>
</feature>
<dbReference type="PRINTS" id="PR00368">
    <property type="entry name" value="FADPNR"/>
</dbReference>
<dbReference type="InterPro" id="IPR036188">
    <property type="entry name" value="FAD/NAD-bd_sf"/>
</dbReference>
<dbReference type="SUPFAM" id="SSF51905">
    <property type="entry name" value="FAD/NAD(P)-binding domain"/>
    <property type="match status" value="1"/>
</dbReference>
<dbReference type="HAMAP" id="MF_01685">
    <property type="entry name" value="FENR2"/>
    <property type="match status" value="1"/>
</dbReference>
<comment type="similarity">
    <text evidence="6">Belongs to the ferredoxin--NADP reductase type 2 family.</text>
</comment>
<dbReference type="GO" id="GO:0050660">
    <property type="term" value="F:flavin adenine dinucleotide binding"/>
    <property type="evidence" value="ECO:0007669"/>
    <property type="project" value="UniProtKB-UniRule"/>
</dbReference>
<name>A0A919GDS9_9ACTN</name>
<accession>A0A919GDS9</accession>
<dbReference type="PANTHER" id="PTHR48105">
    <property type="entry name" value="THIOREDOXIN REDUCTASE 1-RELATED-RELATED"/>
    <property type="match status" value="1"/>
</dbReference>
<comment type="caution">
    <text evidence="8">The sequence shown here is derived from an EMBL/GenBank/DDBJ whole genome shotgun (WGS) entry which is preliminary data.</text>
</comment>
<dbReference type="RefSeq" id="WP_189934140.1">
    <property type="nucleotide sequence ID" value="NZ_BNCD01000012.1"/>
</dbReference>
<dbReference type="EC" id="1.18.1.2" evidence="6"/>
<keyword evidence="9" id="KW-1185">Reference proteome</keyword>
<dbReference type="EMBL" id="BNCD01000012">
    <property type="protein sequence ID" value="GHH82095.1"/>
    <property type="molecule type" value="Genomic_DNA"/>
</dbReference>
<feature type="binding site" evidence="6">
    <location>
        <position position="93"/>
    </location>
    <ligand>
        <name>FAD</name>
        <dbReference type="ChEBI" id="CHEBI:57692"/>
    </ligand>
</feature>
<feature type="domain" description="FAD/NAD(P)-binding" evidence="7">
    <location>
        <begin position="12"/>
        <end position="299"/>
    </location>
</feature>
<feature type="binding site" evidence="6">
    <location>
        <position position="40"/>
    </location>
    <ligand>
        <name>FAD</name>
        <dbReference type="ChEBI" id="CHEBI:57692"/>
    </ligand>
</feature>